<dbReference type="AlphaFoldDB" id="A0A1F5EM59"/>
<evidence type="ECO:0000313" key="4">
    <source>
        <dbReference type="Proteomes" id="UP000176865"/>
    </source>
</evidence>
<evidence type="ECO:0000313" key="3">
    <source>
        <dbReference type="EMBL" id="OGD68463.1"/>
    </source>
</evidence>
<proteinExistence type="predicted"/>
<dbReference type="Proteomes" id="UP000176865">
    <property type="component" value="Unassembled WGS sequence"/>
</dbReference>
<evidence type="ECO:0000256" key="2">
    <source>
        <dbReference type="SAM" id="Phobius"/>
    </source>
</evidence>
<reference evidence="3 4" key="1">
    <citation type="journal article" date="2016" name="Nat. Commun.">
        <title>Thousands of microbial genomes shed light on interconnected biogeochemical processes in an aquifer system.</title>
        <authorList>
            <person name="Anantharaman K."/>
            <person name="Brown C.T."/>
            <person name="Hug L.A."/>
            <person name="Sharon I."/>
            <person name="Castelle C.J."/>
            <person name="Probst A.J."/>
            <person name="Thomas B.C."/>
            <person name="Singh A."/>
            <person name="Wilkins M.J."/>
            <person name="Karaoz U."/>
            <person name="Brodie E.L."/>
            <person name="Williams K.H."/>
            <person name="Hubbard S.S."/>
            <person name="Banfield J.F."/>
        </authorList>
    </citation>
    <scope>NUCLEOTIDE SEQUENCE [LARGE SCALE GENOMIC DNA]</scope>
</reference>
<accession>A0A1F5EM59</accession>
<evidence type="ECO:0000256" key="1">
    <source>
        <dbReference type="SAM" id="MobiDB-lite"/>
    </source>
</evidence>
<feature type="transmembrane region" description="Helical" evidence="2">
    <location>
        <begin position="23"/>
        <end position="43"/>
    </location>
</feature>
<dbReference type="EMBL" id="MFAB01000026">
    <property type="protein sequence ID" value="OGD68463.1"/>
    <property type="molecule type" value="Genomic_DNA"/>
</dbReference>
<organism evidence="3 4">
    <name type="scientific">Candidatus Campbellbacteria bacterium RIFCSPLOWO2_01_FULL_34_15</name>
    <dbReference type="NCBI Taxonomy" id="1797579"/>
    <lineage>
        <taxon>Bacteria</taxon>
        <taxon>Candidatus Campbelliibacteriota</taxon>
    </lineage>
</organism>
<keyword evidence="2" id="KW-0472">Membrane</keyword>
<sequence length="94" mass="9998">MEDTMNQGSNPESNMGDNQKSTGSIVGIIIVVIILVLGGFYFWGQKLDKNGDDTINTEETATTTEETADIEADLGTVDTNLDADLEGVAGELTQ</sequence>
<comment type="caution">
    <text evidence="3">The sequence shown here is derived from an EMBL/GenBank/DDBJ whole genome shotgun (WGS) entry which is preliminary data.</text>
</comment>
<feature type="region of interest" description="Disordered" evidence="1">
    <location>
        <begin position="1"/>
        <end position="21"/>
    </location>
</feature>
<name>A0A1F5EM59_9BACT</name>
<keyword evidence="2" id="KW-0812">Transmembrane</keyword>
<gene>
    <name evidence="3" type="ORF">A2996_01595</name>
</gene>
<keyword evidence="2" id="KW-1133">Transmembrane helix</keyword>
<protein>
    <submittedName>
        <fullName evidence="3">Uncharacterized protein</fullName>
    </submittedName>
</protein>